<evidence type="ECO:0000256" key="1">
    <source>
        <dbReference type="ARBA" id="ARBA00004328"/>
    </source>
</evidence>
<dbReference type="InterPro" id="IPR054612">
    <property type="entry name" value="Phage_capsid-like_C"/>
</dbReference>
<dbReference type="RefSeq" id="WP_002318250.1">
    <property type="nucleotide sequence ID" value="NZ_AP019394.1"/>
</dbReference>
<dbReference type="AlphaFoldDB" id="A0A132P4D1"/>
<comment type="caution">
    <text evidence="3">The sequence shown here is derived from an EMBL/GenBank/DDBJ whole genome shotgun (WGS) entry which is preliminary data.</text>
</comment>
<dbReference type="NCBIfam" id="TIGR01554">
    <property type="entry name" value="major_cap_HK97"/>
    <property type="match status" value="1"/>
</dbReference>
<dbReference type="Proteomes" id="UP000070452">
    <property type="component" value="Unassembled WGS sequence"/>
</dbReference>
<sequence>MTVKNLKGVTAASDQLMKAFKDGNEESFSAAMVSLSKEIQDKILEEATAKNQDQLVLMNRGQRVLTTQETKFYNEVVNNEGFAGVEELVPATVFERVFEDLEQSHPLLQKITFVNTTGVTEWIVSRGVNPAWWGKLCEAVKKVLDNGFDVINMKQFKLSGYIPVCKAMLDLGPVWLDRYVRTVLVESLRIALEQAIVDGTGKDMPVGMMRDMSKQTSGEYAEKTAEPITALDAATMGGLMARLSKFNIEGVDDPIYRNVNPSDVVLIVNPTDYWSKVFPAKTVLTANGEYVQVLPVPVSDLQSTAVPEGKAVIGVASDYFMGVGSTLKIEASDEYHFVEDERIYLAKQYANGQPKRNDSFIVLDISALGTTTTTTKPTTTTTTTQA</sequence>
<dbReference type="InterPro" id="IPR024455">
    <property type="entry name" value="Phage_capsid"/>
</dbReference>
<evidence type="ECO:0000313" key="4">
    <source>
        <dbReference type="Proteomes" id="UP000070452"/>
    </source>
</evidence>
<reference evidence="3 4" key="1">
    <citation type="submission" date="2016-01" db="EMBL/GenBank/DDBJ databases">
        <title>Molecular Mechanisms for transfer of large genomic segments between Enterococcus faecium strains.</title>
        <authorList>
            <person name="Garcia-Solache M.A."/>
            <person name="Lebreton F."/>
            <person name="Mclaughlin R.E."/>
            <person name="Whiteaker J.D."/>
            <person name="Gilmore M.S."/>
            <person name="Rice L.B."/>
        </authorList>
    </citation>
    <scope>NUCLEOTIDE SEQUENCE [LARGE SCALE GENOMIC DNA]</scope>
    <source>
        <strain evidence="3 4">D344RRF x C68</strain>
    </source>
</reference>
<evidence type="ECO:0000313" key="3">
    <source>
        <dbReference type="EMBL" id="KWX17189.1"/>
    </source>
</evidence>
<accession>A0A132P4D1</accession>
<dbReference type="EMBL" id="LRHK01000001">
    <property type="protein sequence ID" value="KWX17189.1"/>
    <property type="molecule type" value="Genomic_DNA"/>
</dbReference>
<protein>
    <submittedName>
        <fullName evidence="3">Phage capsid protein</fullName>
    </submittedName>
</protein>
<evidence type="ECO:0000259" key="2">
    <source>
        <dbReference type="Pfam" id="PF05065"/>
    </source>
</evidence>
<dbReference type="PATRIC" id="fig|1352.771.peg.979"/>
<proteinExistence type="predicted"/>
<organism evidence="3 4">
    <name type="scientific">Enterococcus faecium</name>
    <name type="common">Streptococcus faecium</name>
    <dbReference type="NCBI Taxonomy" id="1352"/>
    <lineage>
        <taxon>Bacteria</taxon>
        <taxon>Bacillati</taxon>
        <taxon>Bacillota</taxon>
        <taxon>Bacilli</taxon>
        <taxon>Lactobacillales</taxon>
        <taxon>Enterococcaceae</taxon>
        <taxon>Enterococcus</taxon>
    </lineage>
</organism>
<feature type="domain" description="Phage capsid-like C-terminal" evidence="2">
    <location>
        <begin position="88"/>
        <end position="364"/>
    </location>
</feature>
<name>A0A132P4D1_ENTFC</name>
<dbReference type="SUPFAM" id="SSF56563">
    <property type="entry name" value="Major capsid protein gp5"/>
    <property type="match status" value="1"/>
</dbReference>
<gene>
    <name evidence="3" type="ORF">AWT83_01190</name>
</gene>
<comment type="subcellular location">
    <subcellularLocation>
        <location evidence="1">Virion</location>
    </subcellularLocation>
</comment>
<dbReference type="Pfam" id="PF05065">
    <property type="entry name" value="Phage_capsid"/>
    <property type="match status" value="1"/>
</dbReference>